<dbReference type="KEGG" id="prei:PRSY57_1031600"/>
<comment type="caution">
    <text evidence="2">The sequence shown here is derived from an EMBL/GenBank/DDBJ whole genome shotgun (WGS) entry which is preliminary data.</text>
</comment>
<feature type="region of interest" description="Disordered" evidence="1">
    <location>
        <begin position="755"/>
        <end position="789"/>
    </location>
</feature>
<dbReference type="Proteomes" id="UP000076359">
    <property type="component" value="Unassembled WGS sequence"/>
</dbReference>
<feature type="compositionally biased region" description="Basic and acidic residues" evidence="1">
    <location>
        <begin position="772"/>
        <end position="789"/>
    </location>
</feature>
<dbReference type="GeneID" id="24531522"/>
<protein>
    <submittedName>
        <fullName evidence="2">Uncharacterized protein</fullName>
    </submittedName>
</protein>
<sequence>MTFYKKGYRKLFIHFNNNVNIKHNFSTLDINRGSLKKQTKEKFEEVWKNIIRKKYIKKIVDIFEIEEEKKKKNKDNYVNVDLYDKYVNADLYDNYVNVDLYDNYVNVDLSDEHKKCNNHNSYRKIDEKNVKGIQLVDGSRKNIQNDEYTCDDNQIVDPPRTCYFVVGSEGVGKKFIIEKAKEIFVNNPNNVQYGDCHNSEMKKKKKKKKKNIFFEYDCREMNDINFSMKIYTLEYCLRYTLLKELNDDIINNYINLKDIYDKMIYKDNINKSYNMLSRWRDFFIHIYENPQLYDYFNEKDLKEINNYQIMIKENKYNYETWYAFLDMLLKKLKVKVFCNYFNHFSAYLYFFKMLAHYEEYDYYKKNTNNILINYSNGKFIYTYFLYILGNLQHIYNYNFFFLFYNFHLFLLSTQPIKDFNFFVNFLKHNIYSHTYRFPMVIHAIKNLEIMKSIFMYNNIIIKWIRDKHVVNETTSRHMEKTQHNDLYLKKIPCYPNIKNKNNKNNCNNNMCFNKDIQYSIRERINNNMNISSLHNLDDNKYAENQQNFEESTFNMTNIIKNQTDKKKENIEKYYYHKKYQDTLSNKQLKDIHINTYNTSEEYELIINNIIEIDDFSYDMIKSILIPYFTNNQDICNYIYKYIGGNIKLIKIICKSLFELNQQFDECEIIKQIENARKENITYDMDEEEEDILNSPKKTIEQIITYKKKEKEKLFLKDLCEQVLHNFILNFEQKIIQFFSLPNIEKMKINQYDKEANDKYNNNNNNYNNYNNDDDKIKQTNDKKSNHEHNVQNNKPLNFIQFYFTIFETIRYFLKKQKVFCYNIINLNNPILLGLIDVNIIHYNYQDKYLELTNKFYHILLLNYIELKYKQYPFKLRVQYNVNYMLNYKIIEHEYKLLECKN</sequence>
<dbReference type="VEuPathDB" id="PlasmoDB:PRG01_1030800"/>
<dbReference type="RefSeq" id="XP_012763358.2">
    <property type="nucleotide sequence ID" value="XM_012907904.2"/>
</dbReference>
<evidence type="ECO:0000256" key="1">
    <source>
        <dbReference type="SAM" id="MobiDB-lite"/>
    </source>
</evidence>
<dbReference type="AlphaFoldDB" id="A0A151LFN5"/>
<proteinExistence type="predicted"/>
<accession>A0A151LFN5</accession>
<dbReference type="EMBL" id="LVLA01000011">
    <property type="protein sequence ID" value="KYN97780.1"/>
    <property type="molecule type" value="Genomic_DNA"/>
</dbReference>
<evidence type="ECO:0000313" key="2">
    <source>
        <dbReference type="EMBL" id="KYN97780.1"/>
    </source>
</evidence>
<organism evidence="2 3">
    <name type="scientific">Plasmodium reichenowi</name>
    <dbReference type="NCBI Taxonomy" id="5854"/>
    <lineage>
        <taxon>Eukaryota</taxon>
        <taxon>Sar</taxon>
        <taxon>Alveolata</taxon>
        <taxon>Apicomplexa</taxon>
        <taxon>Aconoidasida</taxon>
        <taxon>Haemosporida</taxon>
        <taxon>Plasmodiidae</taxon>
        <taxon>Plasmodium</taxon>
        <taxon>Plasmodium (Laverania)</taxon>
    </lineage>
</organism>
<gene>
    <name evidence="2" type="ORF">PRSY57_1031600</name>
</gene>
<evidence type="ECO:0000313" key="3">
    <source>
        <dbReference type="Proteomes" id="UP000076359"/>
    </source>
</evidence>
<dbReference type="VEuPathDB" id="PlasmoDB:PRCDC_1031600"/>
<name>A0A151LFN5_PLARE</name>
<feature type="compositionally biased region" description="Low complexity" evidence="1">
    <location>
        <begin position="758"/>
        <end position="770"/>
    </location>
</feature>
<reference evidence="2 3" key="1">
    <citation type="journal article" date="2016" name="Nat. Commun.">
        <title>Genomes of cryptic chimpanzee Plasmodium species reveal key evolutionary events leading to human malaria.</title>
        <authorList>
            <person name="Sundararaman S.A."/>
            <person name="Plenderleith L.J."/>
            <person name="Liu W."/>
            <person name="Loy D.E."/>
            <person name="Learn G.H."/>
            <person name="Li Y."/>
            <person name="Shaw K.S."/>
            <person name="Ayouba A."/>
            <person name="Peeters M."/>
            <person name="Speede S."/>
            <person name="Shaw G.M."/>
            <person name="Bushman F.D."/>
            <person name="Brisson D."/>
            <person name="Rayner J.C."/>
            <person name="Sharp P.M."/>
            <person name="Hahn B.H."/>
        </authorList>
    </citation>
    <scope>NUCLEOTIDE SEQUENCE [LARGE SCALE GENOMIC DNA]</scope>
    <source>
        <strain evidence="2 3">SY57</strain>
    </source>
</reference>